<evidence type="ECO:0000256" key="3">
    <source>
        <dbReference type="ARBA" id="ARBA00022840"/>
    </source>
</evidence>
<dbReference type="InterPro" id="IPR017871">
    <property type="entry name" value="ABC_transporter-like_CS"/>
</dbReference>
<dbReference type="InterPro" id="IPR051309">
    <property type="entry name" value="ABCF_ATPase"/>
</dbReference>
<dbReference type="Pfam" id="PF12848">
    <property type="entry name" value="ABC_tran_Xtn"/>
    <property type="match status" value="1"/>
</dbReference>
<dbReference type="SMART" id="SM00382">
    <property type="entry name" value="AAA"/>
    <property type="match status" value="2"/>
</dbReference>
<dbReference type="CDD" id="cd03221">
    <property type="entry name" value="ABCF_EF-3"/>
    <property type="match status" value="2"/>
</dbReference>
<dbReference type="InterPro" id="IPR027417">
    <property type="entry name" value="P-loop_NTPase"/>
</dbReference>
<dbReference type="PANTHER" id="PTHR42855">
    <property type="entry name" value="ABC TRANSPORTER ATP-BINDING SUBUNIT"/>
    <property type="match status" value="1"/>
</dbReference>
<dbReference type="EMBL" id="JEMC01000760">
    <property type="protein sequence ID" value="KYG02078.1"/>
    <property type="molecule type" value="Genomic_DNA"/>
</dbReference>
<keyword evidence="2" id="KW-0547">Nucleotide-binding</keyword>
<dbReference type="GO" id="GO:0016887">
    <property type="term" value="F:ATP hydrolysis activity"/>
    <property type="evidence" value="ECO:0007669"/>
    <property type="project" value="InterPro"/>
</dbReference>
<comment type="caution">
    <text evidence="7">The sequence shown here is derived from an EMBL/GenBank/DDBJ whole genome shotgun (WGS) entry which is preliminary data.</text>
</comment>
<dbReference type="PANTHER" id="PTHR42855:SF2">
    <property type="entry name" value="DRUG RESISTANCE ABC TRANSPORTER,ATP-BINDING PROTEIN"/>
    <property type="match status" value="1"/>
</dbReference>
<dbReference type="Pfam" id="PF00005">
    <property type="entry name" value="ABC_tran"/>
    <property type="match status" value="2"/>
</dbReference>
<name>A0A150TC62_SORCE</name>
<proteinExistence type="inferred from homology"/>
<accession>A0A150TC62</accession>
<dbReference type="AlphaFoldDB" id="A0A150TC62"/>
<reference evidence="7 8" key="1">
    <citation type="submission" date="2014-02" db="EMBL/GenBank/DDBJ databases">
        <title>The small core and large imbalanced accessory genome model reveals a collaborative survival strategy of Sorangium cellulosum strains in nature.</title>
        <authorList>
            <person name="Han K."/>
            <person name="Peng R."/>
            <person name="Blom J."/>
            <person name="Li Y.-Z."/>
        </authorList>
    </citation>
    <scope>NUCLEOTIDE SEQUENCE [LARGE SCALE GENOMIC DNA]</scope>
    <source>
        <strain evidence="7 8">So0149</strain>
    </source>
</reference>
<evidence type="ECO:0000256" key="2">
    <source>
        <dbReference type="ARBA" id="ARBA00022741"/>
    </source>
</evidence>
<evidence type="ECO:0000313" key="7">
    <source>
        <dbReference type="EMBL" id="KYG02078.1"/>
    </source>
</evidence>
<dbReference type="InterPro" id="IPR032781">
    <property type="entry name" value="ABC_tran_Xtn"/>
</dbReference>
<feature type="domain" description="ABC transporter" evidence="6">
    <location>
        <begin position="321"/>
        <end position="536"/>
    </location>
</feature>
<dbReference type="Gene3D" id="3.40.50.300">
    <property type="entry name" value="P-loop containing nucleotide triphosphate hydrolases"/>
    <property type="match status" value="2"/>
</dbReference>
<evidence type="ECO:0000256" key="4">
    <source>
        <dbReference type="ARBA" id="ARBA00061551"/>
    </source>
</evidence>
<gene>
    <name evidence="7" type="ORF">BE18_33120</name>
</gene>
<dbReference type="InterPro" id="IPR003593">
    <property type="entry name" value="AAA+_ATPase"/>
</dbReference>
<sequence length="539" mass="59549">MITLEKLTKRYGPKILFENVSMRFDPGKRYVLVGANGAGKSTLLKVISGEEESDQGTVEIPRQLRVGVLKQDHFAYESSRIIDTVLMGNRALWDAMQERDRLYEVEMTDEVGMRLAELEGTIGEEDGYTAEARAAEILEGLGIATARHTSTVSTLAGGYKLRVLIAQTLFAGADVLLLDEPTNHLDLDSIRWLEAYLTDTFRGTLLVVSHDRHFMNAIATHVADVDYQTVTLYTGDYDDFVEQKTTGKRQSDADAAQKKKKIAELKDFVARFGASASRSSQAQSRVKEIEKLEAGIQVRRSSVVRPYIKFEIEKPSGRDVLRVEGLAKSFGDLRVIQKLDFNLNRGDKLAVIGPSGIGKSTLLKLLVGELTPDAGKVTWGHDTNVGYFAQDHHEAIEPGFTAYDWLYRFDPSAPKEHVRSVLGKLLFSGEAGLKKTENLSGGEAARLFLAKLILVKNNVVVLDEPTNHLDVESIDALLQALIEYKGTVIVTSHDRHFVGKLGTRVLELSSRGPQLFNGTYDEYLEGPGNPSAYQGAKAS</sequence>
<keyword evidence="3 7" id="KW-0067">ATP-binding</keyword>
<dbReference type="FunFam" id="3.40.50.300:FF:000070">
    <property type="entry name" value="Putative ABC transporter ATP-binding component"/>
    <property type="match status" value="1"/>
</dbReference>
<protein>
    <recommendedName>
        <fullName evidence="5">Probable ATP-binding protein YbiT</fullName>
    </recommendedName>
</protein>
<dbReference type="SUPFAM" id="SSF52540">
    <property type="entry name" value="P-loop containing nucleoside triphosphate hydrolases"/>
    <property type="match status" value="2"/>
</dbReference>
<dbReference type="InterPro" id="IPR003439">
    <property type="entry name" value="ABC_transporter-like_ATP-bd"/>
</dbReference>
<evidence type="ECO:0000256" key="5">
    <source>
        <dbReference type="ARBA" id="ARBA00074044"/>
    </source>
</evidence>
<dbReference type="PROSITE" id="PS50893">
    <property type="entry name" value="ABC_TRANSPORTER_2"/>
    <property type="match status" value="2"/>
</dbReference>
<evidence type="ECO:0000259" key="6">
    <source>
        <dbReference type="PROSITE" id="PS50893"/>
    </source>
</evidence>
<dbReference type="PROSITE" id="PS00211">
    <property type="entry name" value="ABC_TRANSPORTER_1"/>
    <property type="match status" value="1"/>
</dbReference>
<comment type="similarity">
    <text evidence="4">Belongs to the ABC transporter superfamily. ABCF family. YbiT subfamily.</text>
</comment>
<keyword evidence="1" id="KW-0677">Repeat</keyword>
<dbReference type="FunFam" id="3.40.50.300:FF:000011">
    <property type="entry name" value="Putative ABC transporter ATP-binding component"/>
    <property type="match status" value="1"/>
</dbReference>
<organism evidence="7 8">
    <name type="scientific">Sorangium cellulosum</name>
    <name type="common">Polyangium cellulosum</name>
    <dbReference type="NCBI Taxonomy" id="56"/>
    <lineage>
        <taxon>Bacteria</taxon>
        <taxon>Pseudomonadati</taxon>
        <taxon>Myxococcota</taxon>
        <taxon>Polyangia</taxon>
        <taxon>Polyangiales</taxon>
        <taxon>Polyangiaceae</taxon>
        <taxon>Sorangium</taxon>
    </lineage>
</organism>
<dbReference type="GO" id="GO:0005524">
    <property type="term" value="F:ATP binding"/>
    <property type="evidence" value="ECO:0007669"/>
    <property type="project" value="UniProtKB-KW"/>
</dbReference>
<evidence type="ECO:0000256" key="1">
    <source>
        <dbReference type="ARBA" id="ARBA00022737"/>
    </source>
</evidence>
<feature type="domain" description="ABC transporter" evidence="6">
    <location>
        <begin position="2"/>
        <end position="253"/>
    </location>
</feature>
<evidence type="ECO:0000313" key="8">
    <source>
        <dbReference type="Proteomes" id="UP000075515"/>
    </source>
</evidence>
<dbReference type="Proteomes" id="UP000075515">
    <property type="component" value="Unassembled WGS sequence"/>
</dbReference>